<gene>
    <name evidence="2" type="ORF">Pla123a_00980</name>
</gene>
<feature type="transmembrane region" description="Helical" evidence="1">
    <location>
        <begin position="21"/>
        <end position="42"/>
    </location>
</feature>
<comment type="caution">
    <text evidence="2">The sequence shown here is derived from an EMBL/GenBank/DDBJ whole genome shotgun (WGS) entry which is preliminary data.</text>
</comment>
<keyword evidence="1" id="KW-0472">Membrane</keyword>
<reference evidence="2 3" key="1">
    <citation type="submission" date="2019-02" db="EMBL/GenBank/DDBJ databases">
        <title>Deep-cultivation of Planctomycetes and their phenomic and genomic characterization uncovers novel biology.</title>
        <authorList>
            <person name="Wiegand S."/>
            <person name="Jogler M."/>
            <person name="Boedeker C."/>
            <person name="Pinto D."/>
            <person name="Vollmers J."/>
            <person name="Rivas-Marin E."/>
            <person name="Kohn T."/>
            <person name="Peeters S.H."/>
            <person name="Heuer A."/>
            <person name="Rast P."/>
            <person name="Oberbeckmann S."/>
            <person name="Bunk B."/>
            <person name="Jeske O."/>
            <person name="Meyerdierks A."/>
            <person name="Storesund J.E."/>
            <person name="Kallscheuer N."/>
            <person name="Luecker S."/>
            <person name="Lage O.M."/>
            <person name="Pohl T."/>
            <person name="Merkel B.J."/>
            <person name="Hornburger P."/>
            <person name="Mueller R.-W."/>
            <person name="Bruemmer F."/>
            <person name="Labrenz M."/>
            <person name="Spormann A.M."/>
            <person name="Op Den Camp H."/>
            <person name="Overmann J."/>
            <person name="Amann R."/>
            <person name="Jetten M.S.M."/>
            <person name="Mascher T."/>
            <person name="Medema M.H."/>
            <person name="Devos D.P."/>
            <person name="Kaster A.-K."/>
            <person name="Ovreas L."/>
            <person name="Rohde M."/>
            <person name="Galperin M.Y."/>
            <person name="Jogler C."/>
        </authorList>
    </citation>
    <scope>NUCLEOTIDE SEQUENCE [LARGE SCALE GENOMIC DNA]</scope>
    <source>
        <strain evidence="2 3">Pla123a</strain>
    </source>
</reference>
<keyword evidence="1" id="KW-1133">Transmembrane helix</keyword>
<feature type="transmembrane region" description="Helical" evidence="1">
    <location>
        <begin position="93"/>
        <end position="112"/>
    </location>
</feature>
<dbReference type="OrthoDB" id="279013at2"/>
<keyword evidence="1" id="KW-0812">Transmembrane</keyword>
<evidence type="ECO:0000256" key="1">
    <source>
        <dbReference type="SAM" id="Phobius"/>
    </source>
</evidence>
<organism evidence="2 3">
    <name type="scientific">Posidoniimonas polymericola</name>
    <dbReference type="NCBI Taxonomy" id="2528002"/>
    <lineage>
        <taxon>Bacteria</taxon>
        <taxon>Pseudomonadati</taxon>
        <taxon>Planctomycetota</taxon>
        <taxon>Planctomycetia</taxon>
        <taxon>Pirellulales</taxon>
        <taxon>Lacipirellulaceae</taxon>
        <taxon>Posidoniimonas</taxon>
    </lineage>
</organism>
<evidence type="ECO:0000313" key="3">
    <source>
        <dbReference type="Proteomes" id="UP000318478"/>
    </source>
</evidence>
<evidence type="ECO:0008006" key="4">
    <source>
        <dbReference type="Google" id="ProtNLM"/>
    </source>
</evidence>
<proteinExistence type="predicted"/>
<feature type="transmembrane region" description="Helical" evidence="1">
    <location>
        <begin position="54"/>
        <end position="73"/>
    </location>
</feature>
<dbReference type="Gene3D" id="2.40.50.870">
    <property type="entry name" value="Protein of unknown function (DUF3299)"/>
    <property type="match status" value="1"/>
</dbReference>
<name>A0A5C5ZEL9_9BACT</name>
<dbReference type="AlphaFoldDB" id="A0A5C5ZEL9"/>
<dbReference type="RefSeq" id="WP_146583567.1">
    <property type="nucleotide sequence ID" value="NZ_SJPO01000001.1"/>
</dbReference>
<protein>
    <recommendedName>
        <fullName evidence="4">DUF4190 domain-containing protein</fullName>
    </recommendedName>
</protein>
<accession>A0A5C5ZEL9</accession>
<dbReference type="EMBL" id="SJPO01000001">
    <property type="protein sequence ID" value="TWT85291.1"/>
    <property type="molecule type" value="Genomic_DNA"/>
</dbReference>
<evidence type="ECO:0000313" key="2">
    <source>
        <dbReference type="EMBL" id="TWT85291.1"/>
    </source>
</evidence>
<keyword evidence="3" id="KW-1185">Reference proteome</keyword>
<dbReference type="Proteomes" id="UP000318478">
    <property type="component" value="Unassembled WGS sequence"/>
</dbReference>
<sequence length="244" mass="26581">MSTLTLEPETSTEPYEDAASYRALHAGSIVGALLGIVSVVFYPLGVSSLDYAQYMLPLAGVPLIGLGVSWIAFRSIRANSDVYTGEKLAKMGLAFSLVALITGTAYGGYFFATEVPEGYSPISFEEMKPSEDDELAGRPIPTEIGEHIKSGDPIFIKGYMRPDSAKFQKGNKEFLLVRDNNQCCFGDASKVMYFDQIMVNLTGDHTADQNLGLYRVGGRLSVRLGNLSQGEPELVYSLEGDYIK</sequence>